<reference evidence="3" key="1">
    <citation type="submission" date="2020-11" db="EMBL/GenBank/DDBJ databases">
        <authorList>
            <consortium name="DOE Joint Genome Institute"/>
            <person name="Ahrendt S."/>
            <person name="Riley R."/>
            <person name="Andreopoulos W."/>
            <person name="Labutti K."/>
            <person name="Pangilinan J."/>
            <person name="Ruiz-Duenas F.J."/>
            <person name="Barrasa J.M."/>
            <person name="Sanchez-Garcia M."/>
            <person name="Camarero S."/>
            <person name="Miyauchi S."/>
            <person name="Serrano A."/>
            <person name="Linde D."/>
            <person name="Babiker R."/>
            <person name="Drula E."/>
            <person name="Ayuso-Fernandez I."/>
            <person name="Pacheco R."/>
            <person name="Padilla G."/>
            <person name="Ferreira P."/>
            <person name="Barriuso J."/>
            <person name="Kellner H."/>
            <person name="Castanera R."/>
            <person name="Alfaro M."/>
            <person name="Ramirez L."/>
            <person name="Pisabarro A.G."/>
            <person name="Kuo A."/>
            <person name="Tritt A."/>
            <person name="Lipzen A."/>
            <person name="He G."/>
            <person name="Yan M."/>
            <person name="Ng V."/>
            <person name="Cullen D."/>
            <person name="Martin F."/>
            <person name="Rosso M.-N."/>
            <person name="Henrissat B."/>
            <person name="Hibbett D."/>
            <person name="Martinez A.T."/>
            <person name="Grigoriev I.V."/>
        </authorList>
    </citation>
    <scope>NUCLEOTIDE SEQUENCE</scope>
    <source>
        <strain evidence="3">CBS 247.69</strain>
    </source>
</reference>
<dbReference type="Proteomes" id="UP000807353">
    <property type="component" value="Unassembled WGS sequence"/>
</dbReference>
<feature type="transmembrane region" description="Helical" evidence="1">
    <location>
        <begin position="125"/>
        <end position="150"/>
    </location>
</feature>
<dbReference type="AlphaFoldDB" id="A0A9P5Y7C7"/>
<comment type="caution">
    <text evidence="3">The sequence shown here is derived from an EMBL/GenBank/DDBJ whole genome shotgun (WGS) entry which is preliminary data.</text>
</comment>
<feature type="transmembrane region" description="Helical" evidence="1">
    <location>
        <begin position="208"/>
        <end position="230"/>
    </location>
</feature>
<feature type="transmembrane region" description="Helical" evidence="1">
    <location>
        <begin position="236"/>
        <end position="255"/>
    </location>
</feature>
<protein>
    <recommendedName>
        <fullName evidence="2">DUF6534 domain-containing protein</fullName>
    </recommendedName>
</protein>
<name>A0A9P5Y7C7_9AGAR</name>
<organism evidence="3 4">
    <name type="scientific">Collybia nuda</name>
    <dbReference type="NCBI Taxonomy" id="64659"/>
    <lineage>
        <taxon>Eukaryota</taxon>
        <taxon>Fungi</taxon>
        <taxon>Dikarya</taxon>
        <taxon>Basidiomycota</taxon>
        <taxon>Agaricomycotina</taxon>
        <taxon>Agaricomycetes</taxon>
        <taxon>Agaricomycetidae</taxon>
        <taxon>Agaricales</taxon>
        <taxon>Tricholomatineae</taxon>
        <taxon>Clitocybaceae</taxon>
        <taxon>Collybia</taxon>
    </lineage>
</organism>
<dbReference type="OrthoDB" id="2536347at2759"/>
<gene>
    <name evidence="3" type="ORF">BDZ94DRAFT_1217899</name>
</gene>
<evidence type="ECO:0000256" key="1">
    <source>
        <dbReference type="SAM" id="Phobius"/>
    </source>
</evidence>
<keyword evidence="4" id="KW-1185">Reference proteome</keyword>
<dbReference type="PANTHER" id="PTHR40465">
    <property type="entry name" value="CHROMOSOME 1, WHOLE GENOME SHOTGUN SEQUENCE"/>
    <property type="match status" value="1"/>
</dbReference>
<dbReference type="PANTHER" id="PTHR40465:SF1">
    <property type="entry name" value="DUF6534 DOMAIN-CONTAINING PROTEIN"/>
    <property type="match status" value="1"/>
</dbReference>
<keyword evidence="1" id="KW-1133">Transmembrane helix</keyword>
<keyword evidence="1" id="KW-0812">Transmembrane</keyword>
<dbReference type="Pfam" id="PF20152">
    <property type="entry name" value="DUF6534"/>
    <property type="match status" value="1"/>
</dbReference>
<accession>A0A9P5Y7C7</accession>
<feature type="transmembrane region" description="Helical" evidence="1">
    <location>
        <begin position="162"/>
        <end position="188"/>
    </location>
</feature>
<sequence length="331" mass="35728">MNSMHTLPPGSGIAEFTGPLIVGYLLHWGLFGTLTIQLYLYYEAFPTDRLSYKSLVYGIYIIELAQTILVTHDAFAVFGFGFGNLEAVIDIHFNWFTVPIMSGVVALIGQTFYAYRIHILSGSWIVPGFIVTISLISTVAGIIAGAFSFIAGNLITLNNHRISVAVGFWCSASAISDIIIAVCMTYCLARSDTGFRRTHALVTGLIRLTIETGTVTAIIALANLILFFAFPAHTYFGTPAVIMPKIYANTILVVLNARLQIVGGRSVYSSSTESTAVNSIPSSALCGSSGTSSVQPNAKQTIVTIKKDVFTDQHSDESLEMKPVARVANYA</sequence>
<dbReference type="InterPro" id="IPR045339">
    <property type="entry name" value="DUF6534"/>
</dbReference>
<evidence type="ECO:0000313" key="3">
    <source>
        <dbReference type="EMBL" id="KAF9463530.1"/>
    </source>
</evidence>
<feature type="transmembrane region" description="Helical" evidence="1">
    <location>
        <begin position="20"/>
        <end position="42"/>
    </location>
</feature>
<dbReference type="EMBL" id="MU150261">
    <property type="protein sequence ID" value="KAF9463530.1"/>
    <property type="molecule type" value="Genomic_DNA"/>
</dbReference>
<keyword evidence="1" id="KW-0472">Membrane</keyword>
<evidence type="ECO:0000313" key="4">
    <source>
        <dbReference type="Proteomes" id="UP000807353"/>
    </source>
</evidence>
<feature type="transmembrane region" description="Helical" evidence="1">
    <location>
        <begin position="54"/>
        <end position="81"/>
    </location>
</feature>
<feature type="domain" description="DUF6534" evidence="2">
    <location>
        <begin position="173"/>
        <end position="258"/>
    </location>
</feature>
<proteinExistence type="predicted"/>
<feature type="transmembrane region" description="Helical" evidence="1">
    <location>
        <begin position="93"/>
        <end position="113"/>
    </location>
</feature>
<evidence type="ECO:0000259" key="2">
    <source>
        <dbReference type="Pfam" id="PF20152"/>
    </source>
</evidence>